<evidence type="ECO:0000313" key="1">
    <source>
        <dbReference type="Proteomes" id="UP000025227"/>
    </source>
</evidence>
<keyword evidence="1" id="KW-1185">Reference proteome</keyword>
<dbReference type="WBParaSite" id="HCON_00174380-00001">
    <property type="protein sequence ID" value="HCON_00174380-00001"/>
    <property type="gene ID" value="HCON_00174380"/>
</dbReference>
<reference evidence="2" key="1">
    <citation type="submission" date="2020-12" db="UniProtKB">
        <authorList>
            <consortium name="WormBaseParasite"/>
        </authorList>
    </citation>
    <scope>IDENTIFICATION</scope>
    <source>
        <strain evidence="2">MHco3</strain>
    </source>
</reference>
<organism evidence="1 2">
    <name type="scientific">Haemonchus contortus</name>
    <name type="common">Barber pole worm</name>
    <dbReference type="NCBI Taxonomy" id="6289"/>
    <lineage>
        <taxon>Eukaryota</taxon>
        <taxon>Metazoa</taxon>
        <taxon>Ecdysozoa</taxon>
        <taxon>Nematoda</taxon>
        <taxon>Chromadorea</taxon>
        <taxon>Rhabditida</taxon>
        <taxon>Rhabditina</taxon>
        <taxon>Rhabditomorpha</taxon>
        <taxon>Strongyloidea</taxon>
        <taxon>Trichostrongylidae</taxon>
        <taxon>Haemonchus</taxon>
    </lineage>
</organism>
<protein>
    <submittedName>
        <fullName evidence="2">Integrase</fullName>
    </submittedName>
</protein>
<dbReference type="AlphaFoldDB" id="A0A7I4Z4E4"/>
<dbReference type="SUPFAM" id="SSF56672">
    <property type="entry name" value="DNA/RNA polymerases"/>
    <property type="match status" value="1"/>
</dbReference>
<proteinExistence type="predicted"/>
<sequence length="126" mass="14261">METLLDHLSANRKSGELPQKLRMLVQKFVDVFAVSDHKLTQTDLVQHDIDTGNTKPIKQNVRPVPREVQPEFKATLSDLEARGVIAKSNGAKEGQNIETASNTEFSTNILYKIHIRCRRSTLYCRA</sequence>
<dbReference type="InterPro" id="IPR043502">
    <property type="entry name" value="DNA/RNA_pol_sf"/>
</dbReference>
<dbReference type="OrthoDB" id="5868781at2759"/>
<dbReference type="Proteomes" id="UP000025227">
    <property type="component" value="Unplaced"/>
</dbReference>
<accession>A0A7I4Z4E4</accession>
<evidence type="ECO:0000313" key="2">
    <source>
        <dbReference type="WBParaSite" id="HCON_00174380-00001"/>
    </source>
</evidence>
<name>A0A7I4Z4E4_HAECO</name>